<evidence type="ECO:0000256" key="1">
    <source>
        <dbReference type="ARBA" id="ARBA00022553"/>
    </source>
</evidence>
<dbReference type="Proteomes" id="UP000198104">
    <property type="component" value="Unassembled WGS sequence"/>
</dbReference>
<dbReference type="PANTHER" id="PTHR44591:SF25">
    <property type="entry name" value="CHEMOTAXIS TWO-COMPONENT RESPONSE REGULATOR"/>
    <property type="match status" value="1"/>
</dbReference>
<evidence type="ECO:0000313" key="4">
    <source>
        <dbReference type="EMBL" id="OWS71876.1"/>
    </source>
</evidence>
<dbReference type="InterPro" id="IPR050595">
    <property type="entry name" value="Bact_response_regulator"/>
</dbReference>
<feature type="modified residue" description="4-aspartylphosphate" evidence="2">
    <location>
        <position position="55"/>
    </location>
</feature>
<name>A0A254Q2U4_9BURK</name>
<dbReference type="RefSeq" id="WP_088527278.1">
    <property type="nucleotide sequence ID" value="NZ_NGUO01000008.1"/>
</dbReference>
<keyword evidence="1 2" id="KW-0597">Phosphoprotein</keyword>
<dbReference type="InterPro" id="IPR011006">
    <property type="entry name" value="CheY-like_superfamily"/>
</dbReference>
<evidence type="ECO:0000256" key="2">
    <source>
        <dbReference type="PROSITE-ProRule" id="PRU00169"/>
    </source>
</evidence>
<dbReference type="PROSITE" id="PS50110">
    <property type="entry name" value="RESPONSE_REGULATORY"/>
    <property type="match status" value="1"/>
</dbReference>
<protein>
    <submittedName>
        <fullName evidence="4">Two-component system sensor histidine kinase/response regulator</fullName>
    </submittedName>
</protein>
<dbReference type="Pfam" id="PF00072">
    <property type="entry name" value="Response_reg"/>
    <property type="match status" value="1"/>
</dbReference>
<feature type="domain" description="Response regulatory" evidence="3">
    <location>
        <begin position="4"/>
        <end position="122"/>
    </location>
</feature>
<sequence>MSKKIFLVDDSATMLSTLKTSLMMNGFEVDTACDGVDALSKLKAGAFKPDLIITDVNMPNMDGLELIKNLRSLPAFRFMPILIFTTESQSAKREEGKKLGATGWLVKPTSAPTLVGIIKEVLPGA</sequence>
<keyword evidence="5" id="KW-1185">Reference proteome</keyword>
<dbReference type="EMBL" id="NGUO01000008">
    <property type="protein sequence ID" value="OWS71876.1"/>
    <property type="molecule type" value="Genomic_DNA"/>
</dbReference>
<dbReference type="Gene3D" id="3.40.50.2300">
    <property type="match status" value="1"/>
</dbReference>
<dbReference type="AlphaFoldDB" id="A0A254Q2U4"/>
<dbReference type="SUPFAM" id="SSF52172">
    <property type="entry name" value="CheY-like"/>
    <property type="match status" value="1"/>
</dbReference>
<dbReference type="GO" id="GO:0000160">
    <property type="term" value="P:phosphorelay signal transduction system"/>
    <property type="evidence" value="ECO:0007669"/>
    <property type="project" value="InterPro"/>
</dbReference>
<dbReference type="GO" id="GO:0016301">
    <property type="term" value="F:kinase activity"/>
    <property type="evidence" value="ECO:0007669"/>
    <property type="project" value="UniProtKB-KW"/>
</dbReference>
<gene>
    <name evidence="4" type="ORF">CBI30_05340</name>
</gene>
<evidence type="ECO:0000313" key="5">
    <source>
        <dbReference type="Proteomes" id="UP000198104"/>
    </source>
</evidence>
<dbReference type="InterPro" id="IPR001789">
    <property type="entry name" value="Sig_transdc_resp-reg_receiver"/>
</dbReference>
<accession>A0A254Q2U4</accession>
<keyword evidence="4" id="KW-0808">Transferase</keyword>
<dbReference type="PANTHER" id="PTHR44591">
    <property type="entry name" value="STRESS RESPONSE REGULATOR PROTEIN 1"/>
    <property type="match status" value="1"/>
</dbReference>
<reference evidence="4 5" key="1">
    <citation type="submission" date="2017-05" db="EMBL/GenBank/DDBJ databases">
        <title>Polynucleobacter sp. MWH-K35W1 isolated from the permanently anoxic monimolimnion of a meromictic lake.</title>
        <authorList>
            <person name="Hahn M.W."/>
        </authorList>
    </citation>
    <scope>NUCLEOTIDE SEQUENCE [LARGE SCALE GENOMIC DNA]</scope>
    <source>
        <strain evidence="4 5">MWH-K35W1</strain>
    </source>
</reference>
<comment type="caution">
    <text evidence="4">The sequence shown here is derived from an EMBL/GenBank/DDBJ whole genome shotgun (WGS) entry which is preliminary data.</text>
</comment>
<proteinExistence type="predicted"/>
<dbReference type="OrthoDB" id="9801101at2"/>
<keyword evidence="4" id="KW-0418">Kinase</keyword>
<evidence type="ECO:0000259" key="3">
    <source>
        <dbReference type="PROSITE" id="PS50110"/>
    </source>
</evidence>
<organism evidence="4 5">
    <name type="scientific">Polynucleobacter aenigmaticus</name>
    <dbReference type="NCBI Taxonomy" id="1743164"/>
    <lineage>
        <taxon>Bacteria</taxon>
        <taxon>Pseudomonadati</taxon>
        <taxon>Pseudomonadota</taxon>
        <taxon>Betaproteobacteria</taxon>
        <taxon>Burkholderiales</taxon>
        <taxon>Burkholderiaceae</taxon>
        <taxon>Polynucleobacter</taxon>
    </lineage>
</organism>
<dbReference type="SMART" id="SM00448">
    <property type="entry name" value="REC"/>
    <property type="match status" value="1"/>
</dbReference>